<keyword evidence="1" id="KW-0472">Membrane</keyword>
<reference evidence="2 3" key="1">
    <citation type="submission" date="2018-02" db="EMBL/GenBank/DDBJ databases">
        <title>Draft genome of wild Prunus yedoensis var. nudiflora.</title>
        <authorList>
            <person name="Baek S."/>
            <person name="Kim J.-H."/>
            <person name="Choi K."/>
            <person name="Kim G.-B."/>
            <person name="Cho A."/>
            <person name="Jang H."/>
            <person name="Shin C.-H."/>
            <person name="Yu H.-J."/>
            <person name="Mun J.-H."/>
        </authorList>
    </citation>
    <scope>NUCLEOTIDE SEQUENCE [LARGE SCALE GENOMIC DNA]</scope>
    <source>
        <strain evidence="3">cv. Jeju island</strain>
        <tissue evidence="2">Leaf</tissue>
    </source>
</reference>
<keyword evidence="1" id="KW-1133">Transmembrane helix</keyword>
<evidence type="ECO:0000256" key="1">
    <source>
        <dbReference type="SAM" id="Phobius"/>
    </source>
</evidence>
<protein>
    <submittedName>
        <fullName evidence="2">Uncharacterized protein</fullName>
    </submittedName>
</protein>
<sequence>MHFLASLLEVASHRLVLITIISSLTPRMFLPLFILGGTYGVWDALKVQIALIAWIMVALLLLGVA</sequence>
<keyword evidence="1" id="KW-0812">Transmembrane</keyword>
<proteinExistence type="predicted"/>
<feature type="transmembrane region" description="Helical" evidence="1">
    <location>
        <begin position="15"/>
        <end position="35"/>
    </location>
</feature>
<dbReference type="AlphaFoldDB" id="A0A314UCP7"/>
<dbReference type="EMBL" id="PJQY01003702">
    <property type="protein sequence ID" value="PQM35213.1"/>
    <property type="molecule type" value="Genomic_DNA"/>
</dbReference>
<gene>
    <name evidence="2" type="ORF">Pyn_22674</name>
</gene>
<organism evidence="2 3">
    <name type="scientific">Prunus yedoensis var. nudiflora</name>
    <dbReference type="NCBI Taxonomy" id="2094558"/>
    <lineage>
        <taxon>Eukaryota</taxon>
        <taxon>Viridiplantae</taxon>
        <taxon>Streptophyta</taxon>
        <taxon>Embryophyta</taxon>
        <taxon>Tracheophyta</taxon>
        <taxon>Spermatophyta</taxon>
        <taxon>Magnoliopsida</taxon>
        <taxon>eudicotyledons</taxon>
        <taxon>Gunneridae</taxon>
        <taxon>Pentapetalae</taxon>
        <taxon>rosids</taxon>
        <taxon>fabids</taxon>
        <taxon>Rosales</taxon>
        <taxon>Rosaceae</taxon>
        <taxon>Amygdaloideae</taxon>
        <taxon>Amygdaleae</taxon>
        <taxon>Prunus</taxon>
    </lineage>
</organism>
<feature type="transmembrane region" description="Helical" evidence="1">
    <location>
        <begin position="47"/>
        <end position="64"/>
    </location>
</feature>
<keyword evidence="3" id="KW-1185">Reference proteome</keyword>
<evidence type="ECO:0000313" key="3">
    <source>
        <dbReference type="Proteomes" id="UP000250321"/>
    </source>
</evidence>
<evidence type="ECO:0000313" key="2">
    <source>
        <dbReference type="EMBL" id="PQM35213.1"/>
    </source>
</evidence>
<accession>A0A314UCP7</accession>
<comment type="caution">
    <text evidence="2">The sequence shown here is derived from an EMBL/GenBank/DDBJ whole genome shotgun (WGS) entry which is preliminary data.</text>
</comment>
<dbReference type="Proteomes" id="UP000250321">
    <property type="component" value="Unassembled WGS sequence"/>
</dbReference>
<name>A0A314UCP7_PRUYE</name>